<comment type="subcellular location">
    <subcellularLocation>
        <location evidence="1">Cell membrane</location>
        <topology evidence="1">Multi-pass membrane protein</topology>
    </subcellularLocation>
</comment>
<feature type="transmembrane region" description="Helical" evidence="7">
    <location>
        <begin position="172"/>
        <end position="193"/>
    </location>
</feature>
<comment type="similarity">
    <text evidence="2">Belongs to the UPF0126 family.</text>
</comment>
<reference evidence="9 10" key="1">
    <citation type="submission" date="2017-08" db="EMBL/GenBank/DDBJ databases">
        <title>Halovibrio sewagensis sp. nov., isolated from wastewater of high salinity.</title>
        <authorList>
            <person name="Dong X."/>
            <person name="Zhang G."/>
        </authorList>
    </citation>
    <scope>NUCLEOTIDE SEQUENCE [LARGE SCALE GENOMIC DNA]</scope>
    <source>
        <strain evidence="9 10">YL5-2</strain>
    </source>
</reference>
<evidence type="ECO:0000256" key="5">
    <source>
        <dbReference type="ARBA" id="ARBA00022989"/>
    </source>
</evidence>
<evidence type="ECO:0000313" key="10">
    <source>
        <dbReference type="Proteomes" id="UP000218896"/>
    </source>
</evidence>
<feature type="domain" description="Glycine transporter" evidence="8">
    <location>
        <begin position="91"/>
        <end position="163"/>
    </location>
</feature>
<organism evidence="9 10">
    <name type="scientific">Halovibrio salipaludis</name>
    <dbReference type="NCBI Taxonomy" id="2032626"/>
    <lineage>
        <taxon>Bacteria</taxon>
        <taxon>Pseudomonadati</taxon>
        <taxon>Pseudomonadota</taxon>
        <taxon>Gammaproteobacteria</taxon>
        <taxon>Oceanospirillales</taxon>
        <taxon>Halomonadaceae</taxon>
        <taxon>Halovibrio</taxon>
    </lineage>
</organism>
<feature type="transmembrane region" description="Helical" evidence="7">
    <location>
        <begin position="63"/>
        <end position="80"/>
    </location>
</feature>
<dbReference type="GO" id="GO:0005886">
    <property type="term" value="C:plasma membrane"/>
    <property type="evidence" value="ECO:0007669"/>
    <property type="project" value="UniProtKB-SubCell"/>
</dbReference>
<keyword evidence="10" id="KW-1185">Reference proteome</keyword>
<keyword evidence="6 7" id="KW-0472">Membrane</keyword>
<feature type="transmembrane region" description="Helical" evidence="7">
    <location>
        <begin position="29"/>
        <end position="51"/>
    </location>
</feature>
<dbReference type="Pfam" id="PF03458">
    <property type="entry name" value="Gly_transporter"/>
    <property type="match status" value="2"/>
</dbReference>
<protein>
    <recommendedName>
        <fullName evidence="8">Glycine transporter domain-containing protein</fullName>
    </recommendedName>
</protein>
<evidence type="ECO:0000256" key="7">
    <source>
        <dbReference type="SAM" id="Phobius"/>
    </source>
</evidence>
<feature type="transmembrane region" description="Helical" evidence="7">
    <location>
        <begin position="117"/>
        <end position="136"/>
    </location>
</feature>
<feature type="transmembrane region" description="Helical" evidence="7">
    <location>
        <begin position="148"/>
        <end position="166"/>
    </location>
</feature>
<feature type="domain" description="Glycine transporter" evidence="8">
    <location>
        <begin position="5"/>
        <end position="77"/>
    </location>
</feature>
<proteinExistence type="inferred from homology"/>
<dbReference type="RefSeq" id="WP_095617385.1">
    <property type="nucleotide sequence ID" value="NZ_NSKD01000003.1"/>
</dbReference>
<evidence type="ECO:0000256" key="4">
    <source>
        <dbReference type="ARBA" id="ARBA00022692"/>
    </source>
</evidence>
<feature type="transmembrane region" description="Helical" evidence="7">
    <location>
        <begin position="87"/>
        <end position="105"/>
    </location>
</feature>
<evidence type="ECO:0000256" key="1">
    <source>
        <dbReference type="ARBA" id="ARBA00004651"/>
    </source>
</evidence>
<keyword evidence="5 7" id="KW-1133">Transmembrane helix</keyword>
<evidence type="ECO:0000256" key="2">
    <source>
        <dbReference type="ARBA" id="ARBA00008193"/>
    </source>
</evidence>
<feature type="transmembrane region" description="Helical" evidence="7">
    <location>
        <begin position="6"/>
        <end position="22"/>
    </location>
</feature>
<name>A0A2A2F7C4_9GAMM</name>
<comment type="caution">
    <text evidence="9">The sequence shown here is derived from an EMBL/GenBank/DDBJ whole genome shotgun (WGS) entry which is preliminary data.</text>
</comment>
<accession>A0A2A2F7C4</accession>
<dbReference type="PANTHER" id="PTHR30506">
    <property type="entry name" value="INNER MEMBRANE PROTEIN"/>
    <property type="match status" value="1"/>
</dbReference>
<keyword evidence="4 7" id="KW-0812">Transmembrane</keyword>
<dbReference type="OrthoDB" id="9791874at2"/>
<dbReference type="PANTHER" id="PTHR30506:SF3">
    <property type="entry name" value="UPF0126 INNER MEMBRANE PROTEIN YADS-RELATED"/>
    <property type="match status" value="1"/>
</dbReference>
<dbReference type="Proteomes" id="UP000218896">
    <property type="component" value="Unassembled WGS sequence"/>
</dbReference>
<gene>
    <name evidence="9" type="ORF">CK501_08935</name>
</gene>
<evidence type="ECO:0000256" key="3">
    <source>
        <dbReference type="ARBA" id="ARBA00022475"/>
    </source>
</evidence>
<evidence type="ECO:0000259" key="8">
    <source>
        <dbReference type="Pfam" id="PF03458"/>
    </source>
</evidence>
<dbReference type="AlphaFoldDB" id="A0A2A2F7C4"/>
<dbReference type="InterPro" id="IPR005115">
    <property type="entry name" value="Gly_transporter"/>
</dbReference>
<evidence type="ECO:0000313" key="9">
    <source>
        <dbReference type="EMBL" id="PAU80549.1"/>
    </source>
</evidence>
<keyword evidence="3" id="KW-1003">Cell membrane</keyword>
<dbReference type="EMBL" id="NSKD01000003">
    <property type="protein sequence ID" value="PAU80549.1"/>
    <property type="molecule type" value="Genomic_DNA"/>
</dbReference>
<evidence type="ECO:0000256" key="6">
    <source>
        <dbReference type="ARBA" id="ARBA00023136"/>
    </source>
</evidence>
<sequence>MLLYYLDLIGVAVFAASGVLATRDRNLDIFGVVIVATLTAIGGGTLRDLILGHHPIFWVVNEWYLVTILASVAATVLYLARRPPPGFLFLVADAFGLAIFAMSGAKLTMEAGHSPLIVVIMGAMTGVMGGMLRDVITARVPLVLQKEIYATAAIAGIAVYLTLLALSTPGTLAFSAGVVVVIALRLVAIRRGLHLPSIPKGR</sequence>